<accession>A0ACC3NFA7</accession>
<sequence length="275" mass="30771">MSKRSMFSVITPLPSTVSRATAVAFLHEHKAMIEMNPLVLRHVVTTPPPNGTEDEKDFMIWYAITDEIRYIPGTSVKSETTYKAGFFNTPKGLQTHVFAPAGVDIQAKWTVGGNMAGEPREPLELGIDKPKDGLYLREDVDLRCNILLMGFVKRNLKKSHLEMVDKMMEKITLQDQSSSQLSRADTWKSSHSDSSTLQRRSSNFTTQDPNPQSHSSSQQPMGSPRESTLTPRQPSPDTAGCSCIGSRHMMGYQNARTTVLSCIIRRAHQWTPYKG</sequence>
<dbReference type="EMBL" id="JAUTXU010000055">
    <property type="protein sequence ID" value="KAK3714445.1"/>
    <property type="molecule type" value="Genomic_DNA"/>
</dbReference>
<proteinExistence type="predicted"/>
<gene>
    <name evidence="1" type="ORF">LTR37_007751</name>
</gene>
<comment type="caution">
    <text evidence="1">The sequence shown here is derived from an EMBL/GenBank/DDBJ whole genome shotgun (WGS) entry which is preliminary data.</text>
</comment>
<evidence type="ECO:0000313" key="2">
    <source>
        <dbReference type="Proteomes" id="UP001281147"/>
    </source>
</evidence>
<organism evidence="1 2">
    <name type="scientific">Vermiconidia calcicola</name>
    <dbReference type="NCBI Taxonomy" id="1690605"/>
    <lineage>
        <taxon>Eukaryota</taxon>
        <taxon>Fungi</taxon>
        <taxon>Dikarya</taxon>
        <taxon>Ascomycota</taxon>
        <taxon>Pezizomycotina</taxon>
        <taxon>Dothideomycetes</taxon>
        <taxon>Dothideomycetidae</taxon>
        <taxon>Mycosphaerellales</taxon>
        <taxon>Extremaceae</taxon>
        <taxon>Vermiconidia</taxon>
    </lineage>
</organism>
<name>A0ACC3NFA7_9PEZI</name>
<reference evidence="1" key="1">
    <citation type="submission" date="2023-07" db="EMBL/GenBank/DDBJ databases">
        <title>Black Yeasts Isolated from many extreme environments.</title>
        <authorList>
            <person name="Coleine C."/>
            <person name="Stajich J.E."/>
            <person name="Selbmann L."/>
        </authorList>
    </citation>
    <scope>NUCLEOTIDE SEQUENCE</scope>
    <source>
        <strain evidence="1">CCFEE 5714</strain>
    </source>
</reference>
<evidence type="ECO:0000313" key="1">
    <source>
        <dbReference type="EMBL" id="KAK3714445.1"/>
    </source>
</evidence>
<protein>
    <submittedName>
        <fullName evidence="1">Uncharacterized protein</fullName>
    </submittedName>
</protein>
<dbReference type="Proteomes" id="UP001281147">
    <property type="component" value="Unassembled WGS sequence"/>
</dbReference>
<keyword evidence="2" id="KW-1185">Reference proteome</keyword>